<keyword evidence="4" id="KW-1185">Reference proteome</keyword>
<dbReference type="GO" id="GO:0043162">
    <property type="term" value="P:ubiquitin-dependent protein catabolic process via the multivesicular body sorting pathway"/>
    <property type="evidence" value="ECO:0007669"/>
    <property type="project" value="InterPro"/>
</dbReference>
<feature type="compositionally biased region" description="Basic and acidic residues" evidence="1">
    <location>
        <begin position="354"/>
        <end position="363"/>
    </location>
</feature>
<comment type="caution">
    <text evidence="3">The sequence shown here is derived from an EMBL/GenBank/DDBJ whole genome shotgun (WGS) entry which is preliminary data.</text>
</comment>
<feature type="region of interest" description="Disordered" evidence="1">
    <location>
        <begin position="302"/>
        <end position="365"/>
    </location>
</feature>
<dbReference type="EMBL" id="CAJVPP010000538">
    <property type="protein sequence ID" value="CAG8491493.1"/>
    <property type="molecule type" value="Genomic_DNA"/>
</dbReference>
<dbReference type="SUPFAM" id="SSF46934">
    <property type="entry name" value="UBA-like"/>
    <property type="match status" value="1"/>
</dbReference>
<accession>A0A9N8WJT6</accession>
<dbReference type="Pfam" id="PF00627">
    <property type="entry name" value="UBA"/>
    <property type="match status" value="1"/>
</dbReference>
<protein>
    <submittedName>
        <fullName evidence="3">4162_t:CDS:1</fullName>
    </submittedName>
</protein>
<feature type="domain" description="UBA" evidence="2">
    <location>
        <begin position="356"/>
        <end position="401"/>
    </location>
</feature>
<proteinExistence type="predicted"/>
<name>A0A9N8WJT6_FUNMO</name>
<dbReference type="SMART" id="SM00165">
    <property type="entry name" value="UBA"/>
    <property type="match status" value="1"/>
</dbReference>
<dbReference type="Gene3D" id="1.10.8.10">
    <property type="entry name" value="DNA helicase RuvA subunit, C-terminal domain"/>
    <property type="match status" value="1"/>
</dbReference>
<evidence type="ECO:0000313" key="3">
    <source>
        <dbReference type="EMBL" id="CAG8491493.1"/>
    </source>
</evidence>
<dbReference type="AlphaFoldDB" id="A0A9N8WJT6"/>
<feature type="compositionally biased region" description="Low complexity" evidence="1">
    <location>
        <begin position="302"/>
        <end position="312"/>
    </location>
</feature>
<dbReference type="PANTHER" id="PTHR15960">
    <property type="entry name" value="LD44032P"/>
    <property type="match status" value="1"/>
</dbReference>
<reference evidence="3" key="1">
    <citation type="submission" date="2021-06" db="EMBL/GenBank/DDBJ databases">
        <authorList>
            <person name="Kallberg Y."/>
            <person name="Tangrot J."/>
            <person name="Rosling A."/>
        </authorList>
    </citation>
    <scope>NUCLEOTIDE SEQUENCE</scope>
    <source>
        <strain evidence="3">87-6 pot B 2015</strain>
    </source>
</reference>
<feature type="compositionally biased region" description="Polar residues" evidence="1">
    <location>
        <begin position="313"/>
        <end position="327"/>
    </location>
</feature>
<dbReference type="GO" id="GO:0000813">
    <property type="term" value="C:ESCRT I complex"/>
    <property type="evidence" value="ECO:0007669"/>
    <property type="project" value="InterPro"/>
</dbReference>
<sequence>MAHTTVSSIYSAAEDVPLILAPQFSSLQPITLPPDFNLDLPQVQNYDFNLERHIIADSEKQRHDNATLTQLRAQKLQALQEERIRIQKEKARKIAPGFLDTDLRILTPVPANNTQRRASHQVESVDNTIAINSENGIDEQKVHVRSASDDIPLYILEKMRSKEEGDEAKPAKSLFYLEFEESLSPPNLSNSSNTIQDDISILREVIGSPVPTISSNENISVADRGVNGSPNFFGAPANQDMVVNNPNPPRSYPSPLLHPSVVPLPSQLSNEVFTLGSSATHSNPDLLSNKLGNLQISQNTYSTSPINNTSSSIQGHRTYSAPSSSIERLSPHQPYSIPPVPPKEILPTSSPSPKNEESEKDINPDLIEQFINMGFTKEQAVDALEKYDYDPHKATNYLLDLQ</sequence>
<dbReference type="Proteomes" id="UP000789375">
    <property type="component" value="Unassembled WGS sequence"/>
</dbReference>
<dbReference type="InterPro" id="IPR015940">
    <property type="entry name" value="UBA"/>
</dbReference>
<evidence type="ECO:0000313" key="4">
    <source>
        <dbReference type="Proteomes" id="UP000789375"/>
    </source>
</evidence>
<dbReference type="PANTHER" id="PTHR15960:SF5">
    <property type="entry name" value="LD44032P"/>
    <property type="match status" value="1"/>
</dbReference>
<dbReference type="GO" id="GO:0043130">
    <property type="term" value="F:ubiquitin binding"/>
    <property type="evidence" value="ECO:0007669"/>
    <property type="project" value="InterPro"/>
</dbReference>
<dbReference type="InterPro" id="IPR038870">
    <property type="entry name" value="UBAP1"/>
</dbReference>
<organism evidence="3 4">
    <name type="scientific">Funneliformis mosseae</name>
    <name type="common">Endomycorrhizal fungus</name>
    <name type="synonym">Glomus mosseae</name>
    <dbReference type="NCBI Taxonomy" id="27381"/>
    <lineage>
        <taxon>Eukaryota</taxon>
        <taxon>Fungi</taxon>
        <taxon>Fungi incertae sedis</taxon>
        <taxon>Mucoromycota</taxon>
        <taxon>Glomeromycotina</taxon>
        <taxon>Glomeromycetes</taxon>
        <taxon>Glomerales</taxon>
        <taxon>Glomeraceae</taxon>
        <taxon>Funneliformis</taxon>
    </lineage>
</organism>
<evidence type="ECO:0000259" key="2">
    <source>
        <dbReference type="PROSITE" id="PS50030"/>
    </source>
</evidence>
<evidence type="ECO:0000256" key="1">
    <source>
        <dbReference type="SAM" id="MobiDB-lite"/>
    </source>
</evidence>
<dbReference type="InterPro" id="IPR009060">
    <property type="entry name" value="UBA-like_sf"/>
</dbReference>
<dbReference type="PROSITE" id="PS50030">
    <property type="entry name" value="UBA"/>
    <property type="match status" value="1"/>
</dbReference>
<gene>
    <name evidence="3" type="ORF">FMOSSE_LOCUS3560</name>
</gene>